<evidence type="ECO:0000256" key="1">
    <source>
        <dbReference type="SAM" id="MobiDB-lite"/>
    </source>
</evidence>
<dbReference type="Proteomes" id="UP000266234">
    <property type="component" value="Unassembled WGS sequence"/>
</dbReference>
<reference evidence="3 4" key="1">
    <citation type="journal article" date="2018" name="PLoS Pathog.">
        <title>Evolution of structural diversity of trichothecenes, a family of toxins produced by plant pathogenic and entomopathogenic fungi.</title>
        <authorList>
            <person name="Proctor R.H."/>
            <person name="McCormick S.P."/>
            <person name="Kim H.S."/>
            <person name="Cardoza R.E."/>
            <person name="Stanley A.M."/>
            <person name="Lindo L."/>
            <person name="Kelly A."/>
            <person name="Brown D.W."/>
            <person name="Lee T."/>
            <person name="Vaughan M.M."/>
            <person name="Alexander N.J."/>
            <person name="Busman M."/>
            <person name="Gutierrez S."/>
        </authorList>
    </citation>
    <scope>NUCLEOTIDE SEQUENCE [LARGE SCALE GENOMIC DNA]</scope>
    <source>
        <strain evidence="3 4">NRRL 20695</strain>
    </source>
</reference>
<keyword evidence="4" id="KW-1185">Reference proteome</keyword>
<dbReference type="AlphaFoldDB" id="A0A395RFD6"/>
<feature type="region of interest" description="Disordered" evidence="1">
    <location>
        <begin position="253"/>
        <end position="272"/>
    </location>
</feature>
<sequence>MKLSLPFLALCAIPAAVGIAIPDGSKEVGKNNYDKNHDNKHEHHHGVHKYHHGEHKHKHKHLHPHEHIHHIHHKHPIKPCHILTKERVCKDFYGLTDEVEKVIHIVQTKDCGNDESCWSGVVYHIYKLEHRLDIYDKEIDYTTLKKCFGCGQESYVVDCYLGYADALIRLLKVLKHKSKYLEGEVDRPVLTSINSLRSANYALTYEIGRRISCKKTLKTIMEKQGANDGSTKGSVQEAFSKFTYTPLITGDDFENKGSYNDPKEKKYEGGKDDKKEVKVYKHHHEHHHGHHHGHKHGHGHLHAHHHGHKHGHKYYKHKNDEYKHDEYKHDKDYKHGDDYKHDGYKQDGYKHDKDYKHDEYKHNEYKRDEPHYNHLSVRDYRDHRFVDKDNYSLEPSNDHYINNPYGAYRNLHREKEWKERLNEQEERAKDQEWYRRRQMQLYADTLYKGYNDEPPKWHSPRRSPYNHYNGNRRWE</sequence>
<proteinExistence type="predicted"/>
<feature type="region of interest" description="Disordered" evidence="1">
    <location>
        <begin position="282"/>
        <end position="313"/>
    </location>
</feature>
<accession>A0A395RFD6</accession>
<keyword evidence="2" id="KW-0732">Signal</keyword>
<name>A0A395RFD6_9HYPO</name>
<comment type="caution">
    <text evidence="3">The sequence shown here is derived from an EMBL/GenBank/DDBJ whole genome shotgun (WGS) entry which is preliminary data.</text>
</comment>
<feature type="compositionally biased region" description="Basic and acidic residues" evidence="1">
    <location>
        <begin position="261"/>
        <end position="272"/>
    </location>
</feature>
<feature type="region of interest" description="Disordered" evidence="1">
    <location>
        <begin position="452"/>
        <end position="475"/>
    </location>
</feature>
<dbReference type="EMBL" id="PXOG01000457">
    <property type="protein sequence ID" value="RGP58743.1"/>
    <property type="molecule type" value="Genomic_DNA"/>
</dbReference>
<gene>
    <name evidence="3" type="ORF">FLONG3_11404</name>
</gene>
<feature type="signal peptide" evidence="2">
    <location>
        <begin position="1"/>
        <end position="18"/>
    </location>
</feature>
<dbReference type="STRING" id="694270.A0A395RFD6"/>
<protein>
    <submittedName>
        <fullName evidence="3">Uncharacterized protein</fullName>
    </submittedName>
</protein>
<organism evidence="3 4">
    <name type="scientific">Fusarium longipes</name>
    <dbReference type="NCBI Taxonomy" id="694270"/>
    <lineage>
        <taxon>Eukaryota</taxon>
        <taxon>Fungi</taxon>
        <taxon>Dikarya</taxon>
        <taxon>Ascomycota</taxon>
        <taxon>Pezizomycotina</taxon>
        <taxon>Sordariomycetes</taxon>
        <taxon>Hypocreomycetidae</taxon>
        <taxon>Hypocreales</taxon>
        <taxon>Nectriaceae</taxon>
        <taxon>Fusarium</taxon>
    </lineage>
</organism>
<evidence type="ECO:0000256" key="2">
    <source>
        <dbReference type="SAM" id="SignalP"/>
    </source>
</evidence>
<dbReference type="OrthoDB" id="5150382at2759"/>
<feature type="chain" id="PRO_5017356083" evidence="2">
    <location>
        <begin position="19"/>
        <end position="475"/>
    </location>
</feature>
<evidence type="ECO:0000313" key="4">
    <source>
        <dbReference type="Proteomes" id="UP000266234"/>
    </source>
</evidence>
<evidence type="ECO:0000313" key="3">
    <source>
        <dbReference type="EMBL" id="RGP58743.1"/>
    </source>
</evidence>
<feature type="region of interest" description="Disordered" evidence="1">
    <location>
        <begin position="333"/>
        <end position="352"/>
    </location>
</feature>